<dbReference type="OrthoDB" id="506498at2759"/>
<dbReference type="FunFam" id="3.40.50.150:FF:000370">
    <property type="entry name" value="Si:ch211-93g23.2"/>
    <property type="match status" value="1"/>
</dbReference>
<evidence type="ECO:0000259" key="1">
    <source>
        <dbReference type="Pfam" id="PF08241"/>
    </source>
</evidence>
<dbReference type="Ensembl" id="ENSPKIT00000017061.1">
    <property type="protein sequence ID" value="ENSPKIP00000036121.1"/>
    <property type="gene ID" value="ENSPKIG00000014798.1"/>
</dbReference>
<keyword evidence="3" id="KW-1185">Reference proteome</keyword>
<dbReference type="CDD" id="cd02440">
    <property type="entry name" value="AdoMet_MTases"/>
    <property type="match status" value="1"/>
</dbReference>
<accession>A0A3B3T1B2</accession>
<reference evidence="2" key="2">
    <citation type="submission" date="2025-09" db="UniProtKB">
        <authorList>
            <consortium name="Ensembl"/>
        </authorList>
    </citation>
    <scope>IDENTIFICATION</scope>
</reference>
<dbReference type="Proteomes" id="UP000261540">
    <property type="component" value="Unplaced"/>
</dbReference>
<proteinExistence type="predicted"/>
<dbReference type="Gene3D" id="3.40.50.150">
    <property type="entry name" value="Vaccinia Virus protein VP39"/>
    <property type="match status" value="1"/>
</dbReference>
<dbReference type="STRING" id="1676925.ENSPKIP00000036121"/>
<dbReference type="InterPro" id="IPR051052">
    <property type="entry name" value="Diverse_substrate_MTase"/>
</dbReference>
<dbReference type="Pfam" id="PF08241">
    <property type="entry name" value="Methyltransf_11"/>
    <property type="match status" value="1"/>
</dbReference>
<dbReference type="GO" id="GO:0008757">
    <property type="term" value="F:S-adenosylmethionine-dependent methyltransferase activity"/>
    <property type="evidence" value="ECO:0007669"/>
    <property type="project" value="InterPro"/>
</dbReference>
<dbReference type="KEGG" id="pki:111851601"/>
<dbReference type="AlphaFoldDB" id="A0A3B3T1B2"/>
<feature type="domain" description="Methyltransferase type 11" evidence="1">
    <location>
        <begin position="46"/>
        <end position="137"/>
    </location>
</feature>
<sequence>MTFRLFEEKHHASIYQRYRFVPPNTIKDLILQYLDEKKGQPHVLAVDLGCGTGQNSRRLAPHFQEVVGIDVSESQIEEARAVPGFPNVVYRVGTAEDLPFPDNSVDLLTAASAAHWFNQEGFLKEACRTLKPNGCIALFGYTDQDLELHYGSCEDRLTRIYEQTVKSLSPYVSKRVAVANSKLQDLFDAIPFPDKNRIDCIPVEEDISVSNIVGFLETFSYYQAYQKAEPEAASALLTDTQAKFLEAMGVSSPETKMKIRLIYFCVLACKTQ</sequence>
<dbReference type="GeneTree" id="ENSGT00940000163794"/>
<dbReference type="RefSeq" id="XP_023682422.1">
    <property type="nucleotide sequence ID" value="XM_023826654.2"/>
</dbReference>
<dbReference type="InterPro" id="IPR029063">
    <property type="entry name" value="SAM-dependent_MTases_sf"/>
</dbReference>
<dbReference type="SUPFAM" id="SSF53335">
    <property type="entry name" value="S-adenosyl-L-methionine-dependent methyltransferases"/>
    <property type="match status" value="1"/>
</dbReference>
<reference evidence="2" key="1">
    <citation type="submission" date="2025-08" db="UniProtKB">
        <authorList>
            <consortium name="Ensembl"/>
        </authorList>
    </citation>
    <scope>IDENTIFICATION</scope>
</reference>
<dbReference type="PANTHER" id="PTHR44942">
    <property type="entry name" value="METHYLTRANSF_11 DOMAIN-CONTAINING PROTEIN"/>
    <property type="match status" value="1"/>
</dbReference>
<dbReference type="InterPro" id="IPR013216">
    <property type="entry name" value="Methyltransf_11"/>
</dbReference>
<dbReference type="GeneID" id="111851601"/>
<evidence type="ECO:0000313" key="2">
    <source>
        <dbReference type="Ensembl" id="ENSPKIP00000036121.1"/>
    </source>
</evidence>
<organism evidence="2 3">
    <name type="scientific">Paramormyrops kingsleyae</name>
    <dbReference type="NCBI Taxonomy" id="1676925"/>
    <lineage>
        <taxon>Eukaryota</taxon>
        <taxon>Metazoa</taxon>
        <taxon>Chordata</taxon>
        <taxon>Craniata</taxon>
        <taxon>Vertebrata</taxon>
        <taxon>Euteleostomi</taxon>
        <taxon>Actinopterygii</taxon>
        <taxon>Neopterygii</taxon>
        <taxon>Teleostei</taxon>
        <taxon>Osteoglossocephala</taxon>
        <taxon>Osteoglossomorpha</taxon>
        <taxon>Osteoglossiformes</taxon>
        <taxon>Mormyridae</taxon>
        <taxon>Paramormyrops</taxon>
    </lineage>
</organism>
<dbReference type="PANTHER" id="PTHR44942:SF6">
    <property type="entry name" value="NOVEL PROTEIN"/>
    <property type="match status" value="1"/>
</dbReference>
<protein>
    <submittedName>
        <fullName evidence="2">Zgc:162396</fullName>
    </submittedName>
</protein>
<evidence type="ECO:0000313" key="3">
    <source>
        <dbReference type="Proteomes" id="UP000261540"/>
    </source>
</evidence>
<dbReference type="RefSeq" id="XP_023682421.1">
    <property type="nucleotide sequence ID" value="XM_023826653.2"/>
</dbReference>
<name>A0A3B3T1B2_9TELE</name>